<dbReference type="Gene3D" id="4.10.60.10">
    <property type="entry name" value="Zinc finger, CCHC-type"/>
    <property type="match status" value="1"/>
</dbReference>
<keyword evidence="4" id="KW-1185">Reference proteome</keyword>
<feature type="domain" description="CCHC-type" evidence="2">
    <location>
        <begin position="117"/>
        <end position="133"/>
    </location>
</feature>
<evidence type="ECO:0000256" key="1">
    <source>
        <dbReference type="PROSITE-ProRule" id="PRU00047"/>
    </source>
</evidence>
<dbReference type="EMBL" id="BPLQ01001444">
    <property type="protein sequence ID" value="GIX81812.1"/>
    <property type="molecule type" value="Genomic_DNA"/>
</dbReference>
<organism evidence="3 4">
    <name type="scientific">Caerostris darwini</name>
    <dbReference type="NCBI Taxonomy" id="1538125"/>
    <lineage>
        <taxon>Eukaryota</taxon>
        <taxon>Metazoa</taxon>
        <taxon>Ecdysozoa</taxon>
        <taxon>Arthropoda</taxon>
        <taxon>Chelicerata</taxon>
        <taxon>Arachnida</taxon>
        <taxon>Araneae</taxon>
        <taxon>Araneomorphae</taxon>
        <taxon>Entelegynae</taxon>
        <taxon>Araneoidea</taxon>
        <taxon>Araneidae</taxon>
        <taxon>Caerostris</taxon>
    </lineage>
</organism>
<dbReference type="Gene3D" id="2.40.70.10">
    <property type="entry name" value="Acid Proteases"/>
    <property type="match status" value="1"/>
</dbReference>
<dbReference type="GO" id="GO:0008270">
    <property type="term" value="F:zinc ion binding"/>
    <property type="evidence" value="ECO:0007669"/>
    <property type="project" value="UniProtKB-KW"/>
</dbReference>
<dbReference type="InterPro" id="IPR036875">
    <property type="entry name" value="Znf_CCHC_sf"/>
</dbReference>
<evidence type="ECO:0000313" key="3">
    <source>
        <dbReference type="EMBL" id="GIX81812.1"/>
    </source>
</evidence>
<dbReference type="AlphaFoldDB" id="A0AAV4NAV5"/>
<reference evidence="3 4" key="1">
    <citation type="submission" date="2021-06" db="EMBL/GenBank/DDBJ databases">
        <title>Caerostris darwini draft genome.</title>
        <authorList>
            <person name="Kono N."/>
            <person name="Arakawa K."/>
        </authorList>
    </citation>
    <scope>NUCLEOTIDE SEQUENCE [LARGE SCALE GENOMIC DNA]</scope>
</reference>
<dbReference type="PROSITE" id="PS50158">
    <property type="entry name" value="ZF_CCHC"/>
    <property type="match status" value="1"/>
</dbReference>
<dbReference type="SMART" id="SM00343">
    <property type="entry name" value="ZnF_C2HC"/>
    <property type="match status" value="1"/>
</dbReference>
<dbReference type="Pfam" id="PF13650">
    <property type="entry name" value="Asp_protease_2"/>
    <property type="match status" value="1"/>
</dbReference>
<dbReference type="SUPFAM" id="SSF57756">
    <property type="entry name" value="Retrovirus zinc finger-like domains"/>
    <property type="match status" value="1"/>
</dbReference>
<keyword evidence="1" id="KW-0863">Zinc-finger</keyword>
<accession>A0AAV4NAV5</accession>
<name>A0AAV4NAV5_9ARAC</name>
<protein>
    <submittedName>
        <fullName evidence="3">CCHC-type domain-containing protein</fullName>
    </submittedName>
</protein>
<sequence>MAYLAKAKKIDLISLAEELNVKLPDNAVVVESKELITKSEYYDEEFTRELLKTIISTREERCALREHELSLDRNSHGMSRRGVIKEQTKNECFTTGSYNNKYCGYTQWRAPIQIDKRCFVCNQNSHFARDCPKQKYKFDRINRQQNFKWRGEGIERNEGNHVYKRDHSLMTDSEGGMSKASSYIKIARINKCPLEFTALIDTGSDSVICRNSVAKRLELKIDPASNVMYGFGNIKMCAARALAKAKWSVKVKGVKMLIVRDDALPHDLLIGRSLLDRENISFARIGNKFHVCYAEDNPFANMECERNSVNFVRAQTTLANDGSENQCVGTVIELDPNCFVNEESCYVDVIKENKRLIETSKIRLNKETPIEDKREILELGIALK</sequence>
<dbReference type="InterPro" id="IPR001878">
    <property type="entry name" value="Znf_CCHC"/>
</dbReference>
<dbReference type="InterPro" id="IPR021109">
    <property type="entry name" value="Peptidase_aspartic_dom_sf"/>
</dbReference>
<keyword evidence="1" id="KW-0479">Metal-binding</keyword>
<evidence type="ECO:0000259" key="2">
    <source>
        <dbReference type="PROSITE" id="PS50158"/>
    </source>
</evidence>
<dbReference type="GO" id="GO:0003676">
    <property type="term" value="F:nucleic acid binding"/>
    <property type="evidence" value="ECO:0007669"/>
    <property type="project" value="InterPro"/>
</dbReference>
<dbReference type="Proteomes" id="UP001054837">
    <property type="component" value="Unassembled WGS sequence"/>
</dbReference>
<evidence type="ECO:0000313" key="4">
    <source>
        <dbReference type="Proteomes" id="UP001054837"/>
    </source>
</evidence>
<proteinExistence type="predicted"/>
<dbReference type="SUPFAM" id="SSF50630">
    <property type="entry name" value="Acid proteases"/>
    <property type="match status" value="1"/>
</dbReference>
<gene>
    <name evidence="3" type="primary">AVEN_96076_1</name>
    <name evidence="3" type="ORF">CDAR_604501</name>
</gene>
<keyword evidence="1" id="KW-0862">Zinc</keyword>
<comment type="caution">
    <text evidence="3">The sequence shown here is derived from an EMBL/GenBank/DDBJ whole genome shotgun (WGS) entry which is preliminary data.</text>
</comment>